<organism evidence="2 3">
    <name type="scientific">Phormidium pseudopriestleyi FRX01</name>
    <dbReference type="NCBI Taxonomy" id="1759528"/>
    <lineage>
        <taxon>Bacteria</taxon>
        <taxon>Bacillati</taxon>
        <taxon>Cyanobacteriota</taxon>
        <taxon>Cyanophyceae</taxon>
        <taxon>Oscillatoriophycideae</taxon>
        <taxon>Oscillatoriales</taxon>
        <taxon>Oscillatoriaceae</taxon>
        <taxon>Phormidium</taxon>
    </lineage>
</organism>
<keyword evidence="1" id="KW-0472">Membrane</keyword>
<proteinExistence type="predicted"/>
<dbReference type="EMBL" id="JAFLQW010000428">
    <property type="protein sequence ID" value="MBO0350593.1"/>
    <property type="molecule type" value="Genomic_DNA"/>
</dbReference>
<dbReference type="RefSeq" id="WP_207089067.1">
    <property type="nucleotide sequence ID" value="NZ_JAFLQW010000428.1"/>
</dbReference>
<protein>
    <submittedName>
        <fullName evidence="2">Uncharacterized protein</fullName>
    </submittedName>
</protein>
<feature type="transmembrane region" description="Helical" evidence="1">
    <location>
        <begin position="36"/>
        <end position="57"/>
    </location>
</feature>
<keyword evidence="3" id="KW-1185">Reference proteome</keyword>
<keyword evidence="1" id="KW-1133">Transmembrane helix</keyword>
<accession>A0ABS3FU59</accession>
<dbReference type="Proteomes" id="UP000664844">
    <property type="component" value="Unassembled WGS sequence"/>
</dbReference>
<keyword evidence="1" id="KW-0812">Transmembrane</keyword>
<evidence type="ECO:0000256" key="1">
    <source>
        <dbReference type="SAM" id="Phobius"/>
    </source>
</evidence>
<name>A0ABS3FU59_9CYAN</name>
<gene>
    <name evidence="2" type="ORF">J0895_16120</name>
</gene>
<reference evidence="2 3" key="1">
    <citation type="submission" date="2021-03" db="EMBL/GenBank/DDBJ databases">
        <title>Metabolic Capacity of the Antarctic Cyanobacterium Phormidium pseudopriestleyi that Sustains Oxygenic Photosynthesis in the Presence of Hydrogen Sulfide.</title>
        <authorList>
            <person name="Lumian J.E."/>
            <person name="Jungblut A.D."/>
            <person name="Dillon M.L."/>
            <person name="Hawes I."/>
            <person name="Doran P.T."/>
            <person name="Mackey T.J."/>
            <person name="Dick G.J."/>
            <person name="Grettenberger C.L."/>
            <person name="Sumner D.Y."/>
        </authorList>
    </citation>
    <scope>NUCLEOTIDE SEQUENCE [LARGE SCALE GENOMIC DNA]</scope>
    <source>
        <strain evidence="2 3">FRX01</strain>
    </source>
</reference>
<evidence type="ECO:0000313" key="2">
    <source>
        <dbReference type="EMBL" id="MBO0350593.1"/>
    </source>
</evidence>
<evidence type="ECO:0000313" key="3">
    <source>
        <dbReference type="Proteomes" id="UP000664844"/>
    </source>
</evidence>
<sequence length="146" mass="17137">MENNHEFSDRPLDSVPLQQDPTFEQEVQRLHEYTVAARWVVVLLLWLTVGSFSLWALRSDIRLLSEHFTWASLRYALSMRYNPIPAIGLTFTVSMTVAVLVWQSRNILFGMPQSERSRLEQQLLRIRQQGLSHPLYSWIVQSPRLK</sequence>
<comment type="caution">
    <text evidence="2">The sequence shown here is derived from an EMBL/GenBank/DDBJ whole genome shotgun (WGS) entry which is preliminary data.</text>
</comment>
<feature type="transmembrane region" description="Helical" evidence="1">
    <location>
        <begin position="84"/>
        <end position="102"/>
    </location>
</feature>